<dbReference type="Gene3D" id="3.30.70.1820">
    <property type="entry name" value="L1 transposable element, RRM domain"/>
    <property type="match status" value="1"/>
</dbReference>
<reference evidence="3" key="1">
    <citation type="submission" date="2021-10" db="EMBL/GenBank/DDBJ databases">
        <title>Tropical sea cucumber genome reveals ecological adaptation and Cuvierian tubules defense mechanism.</title>
        <authorList>
            <person name="Chen T."/>
        </authorList>
    </citation>
    <scope>NUCLEOTIDE SEQUENCE</scope>
    <source>
        <strain evidence="3">Nanhai2018</strain>
        <tissue evidence="3">Muscle</tissue>
    </source>
</reference>
<dbReference type="Proteomes" id="UP001152320">
    <property type="component" value="Unassembled WGS sequence"/>
</dbReference>
<keyword evidence="4" id="KW-1185">Reference proteome</keyword>
<evidence type="ECO:0000256" key="1">
    <source>
        <dbReference type="SAM" id="Coils"/>
    </source>
</evidence>
<dbReference type="InterPro" id="IPR036691">
    <property type="entry name" value="Endo/exonu/phosph_ase_sf"/>
</dbReference>
<sequence length="519" mass="60665">MSSPKKRGRPKGSLGKKKKTKLSRQATLVSLRSSRTHTLTPSMEEEYEDVAEDTLSQFTDTLDAAIEKNTKELKKIRSDFSRAIAEQKKAIEAVKAENVQLKEKYRALETRISGLEKSREEHSALHKKHERFSRRNNIRIVGFPTGPQENCLQIAKDVIAKVGIPDCHLERAHRDGRKINGRDSHILVKLTYFQDKVFVMKNARQALTNEGYYIVEDLTKIDLAEKRRHSRQVSELFQQRVRLRFSGGLWRDGRGKPFKFVFNLDLDKNGGNRRTNFKAREKCLDLMGAYDLVDVWRDKNPCVKNFTWSSNITPGIHCRLDYFLLSRHAQSFVTNIEFVPGLQSDHSFVLMSFSIGNSRRGRGYWKLNNSLLYDSNYVDGVKDLLHNELSCNNFDNPALLWEYLKYKIRTFSIHYSKYKAKERREKENQLIARIALLEQKLYISESPELRSQLKEAQNELMYLYDYKLQGTFLRSRARWIEEGEKNSKYFLNLERRNKALNFISKLTNDRGIILTDENE</sequence>
<dbReference type="AlphaFoldDB" id="A0A9Q1BBI1"/>
<dbReference type="PANTHER" id="PTHR35555:SF3">
    <property type="entry name" value="ENDONUCLEASE-REVERSE TRANSCRIPTASE"/>
    <property type="match status" value="1"/>
</dbReference>
<dbReference type="Gene3D" id="3.60.10.10">
    <property type="entry name" value="Endonuclease/exonuclease/phosphatase"/>
    <property type="match status" value="1"/>
</dbReference>
<evidence type="ECO:0000313" key="3">
    <source>
        <dbReference type="EMBL" id="KAJ8018452.1"/>
    </source>
</evidence>
<gene>
    <name evidence="3" type="ORF">HOLleu_43553</name>
</gene>
<evidence type="ECO:0000313" key="4">
    <source>
        <dbReference type="Proteomes" id="UP001152320"/>
    </source>
</evidence>
<name>A0A9Q1BBI1_HOLLE</name>
<evidence type="ECO:0008006" key="5">
    <source>
        <dbReference type="Google" id="ProtNLM"/>
    </source>
</evidence>
<comment type="caution">
    <text evidence="3">The sequence shown here is derived from an EMBL/GenBank/DDBJ whole genome shotgun (WGS) entry which is preliminary data.</text>
</comment>
<dbReference type="SUPFAM" id="SSF56219">
    <property type="entry name" value="DNase I-like"/>
    <property type="match status" value="1"/>
</dbReference>
<dbReference type="EMBL" id="JAIZAY010000358">
    <property type="protein sequence ID" value="KAJ8018452.1"/>
    <property type="molecule type" value="Genomic_DNA"/>
</dbReference>
<dbReference type="PANTHER" id="PTHR35555">
    <property type="entry name" value="ENDONUCLEASE-REVERSE TRANSCRIPTASE"/>
    <property type="match status" value="1"/>
</dbReference>
<feature type="region of interest" description="Disordered" evidence="2">
    <location>
        <begin position="1"/>
        <end position="27"/>
    </location>
</feature>
<feature type="compositionally biased region" description="Basic residues" evidence="2">
    <location>
        <begin position="1"/>
        <end position="22"/>
    </location>
</feature>
<protein>
    <recommendedName>
        <fullName evidence="5">Endonuclease/exonuclease/phosphatase domain-containing protein</fullName>
    </recommendedName>
</protein>
<keyword evidence="1" id="KW-0175">Coiled coil</keyword>
<organism evidence="3 4">
    <name type="scientific">Holothuria leucospilota</name>
    <name type="common">Black long sea cucumber</name>
    <name type="synonym">Mertensiothuria leucospilota</name>
    <dbReference type="NCBI Taxonomy" id="206669"/>
    <lineage>
        <taxon>Eukaryota</taxon>
        <taxon>Metazoa</taxon>
        <taxon>Echinodermata</taxon>
        <taxon>Eleutherozoa</taxon>
        <taxon>Echinozoa</taxon>
        <taxon>Holothuroidea</taxon>
        <taxon>Aspidochirotacea</taxon>
        <taxon>Aspidochirotida</taxon>
        <taxon>Holothuriidae</taxon>
        <taxon>Holothuria</taxon>
    </lineage>
</organism>
<evidence type="ECO:0000256" key="2">
    <source>
        <dbReference type="SAM" id="MobiDB-lite"/>
    </source>
</evidence>
<proteinExistence type="predicted"/>
<accession>A0A9Q1BBI1</accession>
<dbReference type="OrthoDB" id="5958414at2759"/>
<feature type="coiled-coil region" evidence="1">
    <location>
        <begin position="84"/>
        <end position="118"/>
    </location>
</feature>